<keyword evidence="1 2" id="KW-0732">Signal</keyword>
<dbReference type="Proteomes" id="UP000241229">
    <property type="component" value="Unassembled WGS sequence"/>
</dbReference>
<feature type="signal peptide" evidence="2">
    <location>
        <begin position="1"/>
        <end position="24"/>
    </location>
</feature>
<gene>
    <name evidence="3" type="ORF">C7I84_02745</name>
</gene>
<accession>A0A2P7SS23</accession>
<proteinExistence type="predicted"/>
<feature type="chain" id="PRO_5015191048" description="ABC transporter substrate-binding protein" evidence="2">
    <location>
        <begin position="25"/>
        <end position="345"/>
    </location>
</feature>
<evidence type="ECO:0000313" key="4">
    <source>
        <dbReference type="Proteomes" id="UP000241229"/>
    </source>
</evidence>
<dbReference type="RefSeq" id="WP_106770621.1">
    <property type="nucleotide sequence ID" value="NZ_PXYK01000002.1"/>
</dbReference>
<dbReference type="PANTHER" id="PTHR33376:SF15">
    <property type="entry name" value="BLL6794 PROTEIN"/>
    <property type="match status" value="1"/>
</dbReference>
<dbReference type="NCBIfam" id="NF037995">
    <property type="entry name" value="TRAP_S1"/>
    <property type="match status" value="1"/>
</dbReference>
<organism evidence="3 4">
    <name type="scientific">Kumtagia ephedrae</name>
    <dbReference type="NCBI Taxonomy" id="2116701"/>
    <lineage>
        <taxon>Bacteria</taxon>
        <taxon>Pseudomonadati</taxon>
        <taxon>Pseudomonadota</taxon>
        <taxon>Alphaproteobacteria</taxon>
        <taxon>Hyphomicrobiales</taxon>
        <taxon>Phyllobacteriaceae</taxon>
        <taxon>Kumtagia</taxon>
    </lineage>
</organism>
<name>A0A2P7SS23_9HYPH</name>
<dbReference type="Pfam" id="PF03480">
    <property type="entry name" value="DctP"/>
    <property type="match status" value="1"/>
</dbReference>
<comment type="caution">
    <text evidence="3">The sequence shown here is derived from an EMBL/GenBank/DDBJ whole genome shotgun (WGS) entry which is preliminary data.</text>
</comment>
<dbReference type="InterPro" id="IPR038404">
    <property type="entry name" value="TRAP_DctP_sf"/>
</dbReference>
<evidence type="ECO:0008006" key="5">
    <source>
        <dbReference type="Google" id="ProtNLM"/>
    </source>
</evidence>
<dbReference type="Gene3D" id="3.40.190.170">
    <property type="entry name" value="Bacterial extracellular solute-binding protein, family 7"/>
    <property type="match status" value="1"/>
</dbReference>
<sequence>MFLKRLAGFAMVAAIAFCAGAAAAQEVTLRYSSWLPVGHWLVQEQFVPWFADIEKVTEGRVKVEVLPKTVGTALSQYDVVRDGLADMSFIIPAYTPGRFPLMEMGELPLLGDDASKMSLVFERIYRKHFLALNEFDGVFPITMWNITAVQPFNNRRPVTKIDDLKGLKLRSPNGIITAILTTVGGVPILKSSMEAFEMLSTGAIDGQVTQADTVVVNNATGLMRYATVVPGGMANSAHIMAINPDKWAEISEQDQKAILAITVEKLGHSVGSAFHRREVDGMKVLADNNYEIVTADKAFVDGLKEVVRPIEEDWIKRAKAKGVADPAAVLAEFRAEIAKAEQAGN</sequence>
<dbReference type="GO" id="GO:0055085">
    <property type="term" value="P:transmembrane transport"/>
    <property type="evidence" value="ECO:0007669"/>
    <property type="project" value="InterPro"/>
</dbReference>
<dbReference type="InterPro" id="IPR018389">
    <property type="entry name" value="DctP_fam"/>
</dbReference>
<keyword evidence="4" id="KW-1185">Reference proteome</keyword>
<dbReference type="PANTHER" id="PTHR33376">
    <property type="match status" value="1"/>
</dbReference>
<evidence type="ECO:0000313" key="3">
    <source>
        <dbReference type="EMBL" id="PSJ65281.1"/>
    </source>
</evidence>
<evidence type="ECO:0000256" key="2">
    <source>
        <dbReference type="SAM" id="SignalP"/>
    </source>
</evidence>
<dbReference type="AlphaFoldDB" id="A0A2P7SS23"/>
<reference evidence="3 4" key="1">
    <citation type="submission" date="2018-03" db="EMBL/GenBank/DDBJ databases">
        <title>The draft genome of Mesorhizobium sp. 6GN-30.</title>
        <authorList>
            <person name="Liu L."/>
            <person name="Li L."/>
            <person name="Wang T."/>
            <person name="Zhang X."/>
            <person name="Liang L."/>
        </authorList>
    </citation>
    <scope>NUCLEOTIDE SEQUENCE [LARGE SCALE GENOMIC DNA]</scope>
    <source>
        <strain evidence="3 4">6GN30</strain>
    </source>
</reference>
<dbReference type="EMBL" id="PXYK01000002">
    <property type="protein sequence ID" value="PSJ65281.1"/>
    <property type="molecule type" value="Genomic_DNA"/>
</dbReference>
<evidence type="ECO:0000256" key="1">
    <source>
        <dbReference type="ARBA" id="ARBA00022729"/>
    </source>
</evidence>
<protein>
    <recommendedName>
        <fullName evidence="5">ABC transporter substrate-binding protein</fullName>
    </recommendedName>
</protein>
<dbReference type="OrthoDB" id="7822595at2"/>
<dbReference type="CDD" id="cd13665">
    <property type="entry name" value="PBP2_TRAP_Dctp3_4"/>
    <property type="match status" value="1"/>
</dbReference>